<protein>
    <submittedName>
        <fullName evidence="1">DUF1836 domain-containing protein</fullName>
    </submittedName>
</protein>
<sequence>MQQLTLPSWDALPEIELYMDQVVSIVERALAPLPDGEGKAVTPAMVNNYVKQKALPPPEKKRYGRGHVAAVFMICTLKRVLSMGEIRTLRQLLLQSRDEKECYTLFCSELHAALARVTGVQGAPADGRDAARDVLALRACCGALAEKLRAQELLSDS</sequence>
<dbReference type="Proteomes" id="UP000824073">
    <property type="component" value="Unassembled WGS sequence"/>
</dbReference>
<name>A0A9D1ITJ8_9CLOT</name>
<reference evidence="1" key="1">
    <citation type="submission" date="2020-10" db="EMBL/GenBank/DDBJ databases">
        <authorList>
            <person name="Gilroy R."/>
        </authorList>
    </citation>
    <scope>NUCLEOTIDE SEQUENCE</scope>
    <source>
        <strain evidence="1">CHK191-8634</strain>
    </source>
</reference>
<comment type="caution">
    <text evidence="1">The sequence shown here is derived from an EMBL/GenBank/DDBJ whole genome shotgun (WGS) entry which is preliminary data.</text>
</comment>
<dbReference type="PANTHER" id="PTHR40056">
    <property type="entry name" value="HYPOTHETICAL CYTOSOLIC PROTEIN"/>
    <property type="match status" value="1"/>
</dbReference>
<evidence type="ECO:0000313" key="2">
    <source>
        <dbReference type="Proteomes" id="UP000824073"/>
    </source>
</evidence>
<dbReference type="AlphaFoldDB" id="A0A9D1ITJ8"/>
<dbReference type="Pfam" id="PF08876">
    <property type="entry name" value="DUF1836"/>
    <property type="match status" value="1"/>
</dbReference>
<dbReference type="EMBL" id="DVMR01000011">
    <property type="protein sequence ID" value="HIU42855.1"/>
    <property type="molecule type" value="Genomic_DNA"/>
</dbReference>
<organism evidence="1 2">
    <name type="scientific">Candidatus Ventrousia excrementavium</name>
    <dbReference type="NCBI Taxonomy" id="2840961"/>
    <lineage>
        <taxon>Bacteria</taxon>
        <taxon>Bacillati</taxon>
        <taxon>Bacillota</taxon>
        <taxon>Clostridia</taxon>
        <taxon>Eubacteriales</taxon>
        <taxon>Clostridiaceae</taxon>
        <taxon>Clostridiaceae incertae sedis</taxon>
        <taxon>Candidatus Ventrousia</taxon>
    </lineage>
</organism>
<evidence type="ECO:0000313" key="1">
    <source>
        <dbReference type="EMBL" id="HIU42855.1"/>
    </source>
</evidence>
<dbReference type="PANTHER" id="PTHR40056:SF1">
    <property type="entry name" value="DUF1836 DOMAIN-CONTAINING PROTEIN"/>
    <property type="match status" value="1"/>
</dbReference>
<gene>
    <name evidence="1" type="ORF">IAB67_00980</name>
</gene>
<reference evidence="1" key="2">
    <citation type="journal article" date="2021" name="PeerJ">
        <title>Extensive microbial diversity within the chicken gut microbiome revealed by metagenomics and culture.</title>
        <authorList>
            <person name="Gilroy R."/>
            <person name="Ravi A."/>
            <person name="Getino M."/>
            <person name="Pursley I."/>
            <person name="Horton D.L."/>
            <person name="Alikhan N.F."/>
            <person name="Baker D."/>
            <person name="Gharbi K."/>
            <person name="Hall N."/>
            <person name="Watson M."/>
            <person name="Adriaenssens E.M."/>
            <person name="Foster-Nyarko E."/>
            <person name="Jarju S."/>
            <person name="Secka A."/>
            <person name="Antonio M."/>
            <person name="Oren A."/>
            <person name="Chaudhuri R.R."/>
            <person name="La Ragione R."/>
            <person name="Hildebrand F."/>
            <person name="Pallen M.J."/>
        </authorList>
    </citation>
    <scope>NUCLEOTIDE SEQUENCE</scope>
    <source>
        <strain evidence="1">CHK191-8634</strain>
    </source>
</reference>
<dbReference type="InterPro" id="IPR014975">
    <property type="entry name" value="DUF1836"/>
</dbReference>
<accession>A0A9D1ITJ8</accession>
<proteinExistence type="predicted"/>